<name>A0A7J8QY54_GOSDV</name>
<evidence type="ECO:0000313" key="2">
    <source>
        <dbReference type="Proteomes" id="UP000593561"/>
    </source>
</evidence>
<dbReference type="AlphaFoldDB" id="A0A7J8QY54"/>
<dbReference type="PANTHER" id="PTHR46250:SF17">
    <property type="entry name" value="MYB_SANT-LIKE DOMAIN-CONTAINING PROTEIN"/>
    <property type="match status" value="1"/>
</dbReference>
<comment type="caution">
    <text evidence="1">The sequence shown here is derived from an EMBL/GenBank/DDBJ whole genome shotgun (WGS) entry which is preliminary data.</text>
</comment>
<accession>A0A7J8QY54</accession>
<protein>
    <submittedName>
        <fullName evidence="1">Uncharacterized protein</fullName>
    </submittedName>
</protein>
<dbReference type="EMBL" id="JABFAC010000002">
    <property type="protein sequence ID" value="MBA0606488.1"/>
    <property type="molecule type" value="Genomic_DNA"/>
</dbReference>
<dbReference type="Proteomes" id="UP000593561">
    <property type="component" value="Unassembled WGS sequence"/>
</dbReference>
<organism evidence="1 2">
    <name type="scientific">Gossypium davidsonii</name>
    <name type="common">Davidson's cotton</name>
    <name type="synonym">Gossypium klotzschianum subsp. davidsonii</name>
    <dbReference type="NCBI Taxonomy" id="34287"/>
    <lineage>
        <taxon>Eukaryota</taxon>
        <taxon>Viridiplantae</taxon>
        <taxon>Streptophyta</taxon>
        <taxon>Embryophyta</taxon>
        <taxon>Tracheophyta</taxon>
        <taxon>Spermatophyta</taxon>
        <taxon>Magnoliopsida</taxon>
        <taxon>eudicotyledons</taxon>
        <taxon>Gunneridae</taxon>
        <taxon>Pentapetalae</taxon>
        <taxon>rosids</taxon>
        <taxon>malvids</taxon>
        <taxon>Malvales</taxon>
        <taxon>Malvaceae</taxon>
        <taxon>Malvoideae</taxon>
        <taxon>Gossypium</taxon>
    </lineage>
</organism>
<gene>
    <name evidence="1" type="ORF">Godav_018940</name>
</gene>
<dbReference type="PANTHER" id="PTHR46250">
    <property type="entry name" value="MYB/SANT-LIKE DNA-BINDING DOMAIN PROTEIN-RELATED"/>
    <property type="match status" value="1"/>
</dbReference>
<evidence type="ECO:0000313" key="1">
    <source>
        <dbReference type="EMBL" id="MBA0606488.1"/>
    </source>
</evidence>
<keyword evidence="2" id="KW-1185">Reference proteome</keyword>
<sequence>MELANQMKWVPEKDAALVACMVDLHNVGTFNADMGFQAGYLNEMKKNVRKSFTPCHVEG</sequence>
<proteinExistence type="predicted"/>
<reference evidence="1 2" key="1">
    <citation type="journal article" date="2019" name="Genome Biol. Evol.">
        <title>Insights into the evolution of the New World diploid cottons (Gossypium, subgenus Houzingenia) based on genome sequencing.</title>
        <authorList>
            <person name="Grover C.E."/>
            <person name="Arick M.A. 2nd"/>
            <person name="Thrash A."/>
            <person name="Conover J.L."/>
            <person name="Sanders W.S."/>
            <person name="Peterson D.G."/>
            <person name="Frelichowski J.E."/>
            <person name="Scheffler J.A."/>
            <person name="Scheffler B.E."/>
            <person name="Wendel J.F."/>
        </authorList>
    </citation>
    <scope>NUCLEOTIDE SEQUENCE [LARGE SCALE GENOMIC DNA]</scope>
    <source>
        <strain evidence="1">27</strain>
        <tissue evidence="1">Leaf</tissue>
    </source>
</reference>